<feature type="domain" description="T6SS Phospholipase effector Tle1-like catalytic" evidence="1">
    <location>
        <begin position="37"/>
        <end position="317"/>
    </location>
</feature>
<evidence type="ECO:0000259" key="1">
    <source>
        <dbReference type="Pfam" id="PF09994"/>
    </source>
</evidence>
<feature type="non-terminal residue" evidence="2">
    <location>
        <position position="387"/>
    </location>
</feature>
<dbReference type="PANTHER" id="PTHR33840:SF1">
    <property type="entry name" value="TLE1 PHOSPHOLIPASE DOMAIN-CONTAINING PROTEIN"/>
    <property type="match status" value="1"/>
</dbReference>
<dbReference type="SUPFAM" id="SSF53474">
    <property type="entry name" value="alpha/beta-Hydrolases"/>
    <property type="match status" value="1"/>
</dbReference>
<evidence type="ECO:0000313" key="3">
    <source>
        <dbReference type="Proteomes" id="UP000016930"/>
    </source>
</evidence>
<keyword evidence="3" id="KW-1185">Reference proteome</keyword>
<evidence type="ECO:0000313" key="2">
    <source>
        <dbReference type="EMBL" id="EMD41250.1"/>
    </source>
</evidence>
<protein>
    <recommendedName>
        <fullName evidence="1">T6SS Phospholipase effector Tle1-like catalytic domain-containing protein</fullName>
    </recommendedName>
</protein>
<gene>
    <name evidence="2" type="ORF">CERSUDRAFT_43065</name>
</gene>
<dbReference type="Pfam" id="PF09994">
    <property type="entry name" value="T6SS_Tle1-like_cat"/>
    <property type="match status" value="1"/>
</dbReference>
<dbReference type="Proteomes" id="UP000016930">
    <property type="component" value="Unassembled WGS sequence"/>
</dbReference>
<name>M2RA02_CERS8</name>
<accession>M2RA02</accession>
<dbReference type="OrthoDB" id="538223at2759"/>
<dbReference type="PANTHER" id="PTHR33840">
    <property type="match status" value="1"/>
</dbReference>
<dbReference type="EMBL" id="KB445791">
    <property type="protein sequence ID" value="EMD41250.1"/>
    <property type="molecule type" value="Genomic_DNA"/>
</dbReference>
<dbReference type="AlphaFoldDB" id="M2RA02"/>
<organism evidence="2 3">
    <name type="scientific">Ceriporiopsis subvermispora (strain B)</name>
    <name type="common">White-rot fungus</name>
    <name type="synonym">Gelatoporia subvermispora</name>
    <dbReference type="NCBI Taxonomy" id="914234"/>
    <lineage>
        <taxon>Eukaryota</taxon>
        <taxon>Fungi</taxon>
        <taxon>Dikarya</taxon>
        <taxon>Basidiomycota</taxon>
        <taxon>Agaricomycotina</taxon>
        <taxon>Agaricomycetes</taxon>
        <taxon>Polyporales</taxon>
        <taxon>Gelatoporiaceae</taxon>
        <taxon>Gelatoporia</taxon>
    </lineage>
</organism>
<sequence length="387" mass="44190">MSLNILQRNASNSCRAQERGKTATDSTQCQCPPHSGRNLVVCIDGVFNYWRLQPTNVYTLYHLAKTSSGDNSELTYYDDGTGSPFEPLADNSSTRNSRMPSRQSVRSIAQVFSQRVDIAIAWNFKDTVLRAYRWLSDKYQEGDRIFFFGFSRGAYQVRALAAMIHMVGLICKGNEERIPRSIIDAASAQAEVTKTETAAKQFKESYSRNVRVHFVGAWDTTDWGLIHRLEAPHVADGMNHVCFFRHALALDERRVTFLPKYADQWLSNTNDDSKDAPTWHDTIQDGDQTHTKEVWFAGTHHDMSMLGSRAPALRWMMYEASREGLQLNEWTVHHDGLTEVHESLTGMWWYLEFLPMKHLSYGSNHWPHLGAARSVIEGQKIHDSVLV</sequence>
<proteinExistence type="predicted"/>
<dbReference type="InterPro" id="IPR018712">
    <property type="entry name" value="Tle1-like_cat"/>
</dbReference>
<dbReference type="HOGENOM" id="CLU_005049_5_1_1"/>
<dbReference type="STRING" id="914234.M2RA02"/>
<reference evidence="2 3" key="1">
    <citation type="journal article" date="2012" name="Proc. Natl. Acad. Sci. U.S.A.">
        <title>Comparative genomics of Ceriporiopsis subvermispora and Phanerochaete chrysosporium provide insight into selective ligninolysis.</title>
        <authorList>
            <person name="Fernandez-Fueyo E."/>
            <person name="Ruiz-Duenas F.J."/>
            <person name="Ferreira P."/>
            <person name="Floudas D."/>
            <person name="Hibbett D.S."/>
            <person name="Canessa P."/>
            <person name="Larrondo L.F."/>
            <person name="James T.Y."/>
            <person name="Seelenfreund D."/>
            <person name="Lobos S."/>
            <person name="Polanco R."/>
            <person name="Tello M."/>
            <person name="Honda Y."/>
            <person name="Watanabe T."/>
            <person name="Watanabe T."/>
            <person name="Ryu J.S."/>
            <person name="Kubicek C.P."/>
            <person name="Schmoll M."/>
            <person name="Gaskell J."/>
            <person name="Hammel K.E."/>
            <person name="St John F.J."/>
            <person name="Vanden Wymelenberg A."/>
            <person name="Sabat G."/>
            <person name="Splinter BonDurant S."/>
            <person name="Syed K."/>
            <person name="Yadav J.S."/>
            <person name="Doddapaneni H."/>
            <person name="Subramanian V."/>
            <person name="Lavin J.L."/>
            <person name="Oguiza J.A."/>
            <person name="Perez G."/>
            <person name="Pisabarro A.G."/>
            <person name="Ramirez L."/>
            <person name="Santoyo F."/>
            <person name="Master E."/>
            <person name="Coutinho P.M."/>
            <person name="Henrissat B."/>
            <person name="Lombard V."/>
            <person name="Magnuson J.K."/>
            <person name="Kuees U."/>
            <person name="Hori C."/>
            <person name="Igarashi K."/>
            <person name="Samejima M."/>
            <person name="Held B.W."/>
            <person name="Barry K.W."/>
            <person name="LaButti K.M."/>
            <person name="Lapidus A."/>
            <person name="Lindquist E.A."/>
            <person name="Lucas S.M."/>
            <person name="Riley R."/>
            <person name="Salamov A.A."/>
            <person name="Hoffmeister D."/>
            <person name="Schwenk D."/>
            <person name="Hadar Y."/>
            <person name="Yarden O."/>
            <person name="de Vries R.P."/>
            <person name="Wiebenga A."/>
            <person name="Stenlid J."/>
            <person name="Eastwood D."/>
            <person name="Grigoriev I.V."/>
            <person name="Berka R.M."/>
            <person name="Blanchette R.A."/>
            <person name="Kersten P."/>
            <person name="Martinez A.T."/>
            <person name="Vicuna R."/>
            <person name="Cullen D."/>
        </authorList>
    </citation>
    <scope>NUCLEOTIDE SEQUENCE [LARGE SCALE GENOMIC DNA]</scope>
    <source>
        <strain evidence="2 3">B</strain>
    </source>
</reference>
<dbReference type="InterPro" id="IPR029058">
    <property type="entry name" value="AB_hydrolase_fold"/>
</dbReference>